<dbReference type="RefSeq" id="WP_012002666.1">
    <property type="nucleotide sequence ID" value="NC_009828.1"/>
</dbReference>
<feature type="domain" description="CheC-like protein" evidence="3">
    <location>
        <begin position="107"/>
        <end position="140"/>
    </location>
</feature>
<dbReference type="GO" id="GO:0016787">
    <property type="term" value="F:hydrolase activity"/>
    <property type="evidence" value="ECO:0007669"/>
    <property type="project" value="UniProtKB-KW"/>
</dbReference>
<evidence type="ECO:0000259" key="3">
    <source>
        <dbReference type="Pfam" id="PF04509"/>
    </source>
</evidence>
<evidence type="ECO:0000256" key="1">
    <source>
        <dbReference type="ARBA" id="ARBA00022500"/>
    </source>
</evidence>
<keyword evidence="1" id="KW-0145">Chemotaxis</keyword>
<evidence type="ECO:0000313" key="5">
    <source>
        <dbReference type="Proteomes" id="UP000002016"/>
    </source>
</evidence>
<keyword evidence="2" id="KW-0378">Hydrolase</keyword>
<dbReference type="AlphaFoldDB" id="A8F4V1"/>
<dbReference type="GO" id="GO:0006935">
    <property type="term" value="P:chemotaxis"/>
    <property type="evidence" value="ECO:0007669"/>
    <property type="project" value="UniProtKB-KW"/>
</dbReference>
<dbReference type="OrthoDB" id="9812187at2"/>
<reference evidence="4 5" key="1">
    <citation type="submission" date="2007-08" db="EMBL/GenBank/DDBJ databases">
        <title>Complete sequence of Thermotoga lettingae TMO.</title>
        <authorList>
            <consortium name="US DOE Joint Genome Institute"/>
            <person name="Copeland A."/>
            <person name="Lucas S."/>
            <person name="Lapidus A."/>
            <person name="Barry K."/>
            <person name="Glavina del Rio T."/>
            <person name="Dalin E."/>
            <person name="Tice H."/>
            <person name="Pitluck S."/>
            <person name="Foster B."/>
            <person name="Bruce D."/>
            <person name="Schmutz J."/>
            <person name="Larimer F."/>
            <person name="Land M."/>
            <person name="Hauser L."/>
            <person name="Kyrpides N."/>
            <person name="Mikhailova N."/>
            <person name="Nelson K."/>
            <person name="Gogarten J.P."/>
            <person name="Noll K."/>
            <person name="Richardson P."/>
        </authorList>
    </citation>
    <scope>NUCLEOTIDE SEQUENCE [LARGE SCALE GENOMIC DNA]</scope>
    <source>
        <strain evidence="5">ATCC BAA-301 / DSM 14385 / NBRC 107922 / TMO</strain>
    </source>
</reference>
<dbReference type="KEGG" id="tle:Tlet_0619"/>
<name>A8F4V1_PSELT</name>
<dbReference type="NCBIfam" id="NF041093">
    <property type="entry name" value="CheC_Thtogales"/>
    <property type="match status" value="1"/>
</dbReference>
<dbReference type="HOGENOM" id="CLU_087860_2_1_0"/>
<dbReference type="InterPro" id="IPR007597">
    <property type="entry name" value="CheC"/>
</dbReference>
<dbReference type="PANTHER" id="PTHR43693:SF1">
    <property type="entry name" value="PROTEIN PHOSPHATASE CHEZ"/>
    <property type="match status" value="1"/>
</dbReference>
<dbReference type="CDD" id="cd17909">
    <property type="entry name" value="CheC_ClassI"/>
    <property type="match status" value="1"/>
</dbReference>
<evidence type="ECO:0000256" key="2">
    <source>
        <dbReference type="ARBA" id="ARBA00022801"/>
    </source>
</evidence>
<dbReference type="InterPro" id="IPR050992">
    <property type="entry name" value="CheZ_family_phosphatases"/>
</dbReference>
<keyword evidence="5" id="KW-1185">Reference proteome</keyword>
<feature type="domain" description="CheC-like protein" evidence="3">
    <location>
        <begin position="7"/>
        <end position="41"/>
    </location>
</feature>
<dbReference type="InterPro" id="IPR028976">
    <property type="entry name" value="CheC-like_sf"/>
</dbReference>
<evidence type="ECO:0000313" key="4">
    <source>
        <dbReference type="EMBL" id="ABV33185.1"/>
    </source>
</evidence>
<dbReference type="Proteomes" id="UP000002016">
    <property type="component" value="Chromosome"/>
</dbReference>
<dbReference type="eggNOG" id="COG1776">
    <property type="taxonomic scope" value="Bacteria"/>
</dbReference>
<sequence>MNLTDKQLDLLKEIGNIGTGNAATALSSLTGKKIEITVPDAEVIAIERIIFVFPKPEDLVVGIKMFVKGDIEMNVLLVLDRFAAKKIIYDLLGNQCEDITKLDELTSSALKEIGNIMCGSYITALAEFTQLYLDPLPPELTVDMLAAIVSETILMSASYEDDVIFVETQLKIEGIESVTSYMFLIPGRGSLEKVFSKVELK</sequence>
<protein>
    <submittedName>
        <fullName evidence="4">CheC, inhibitor of MCP methylation</fullName>
    </submittedName>
</protein>
<dbReference type="Pfam" id="PF04509">
    <property type="entry name" value="CheC"/>
    <property type="match status" value="2"/>
</dbReference>
<dbReference type="PANTHER" id="PTHR43693">
    <property type="entry name" value="PROTEIN PHOSPHATASE CHEZ"/>
    <property type="match status" value="1"/>
</dbReference>
<dbReference type="EMBL" id="CP000812">
    <property type="protein sequence ID" value="ABV33185.1"/>
    <property type="molecule type" value="Genomic_DNA"/>
</dbReference>
<dbReference type="InterPro" id="IPR053645">
    <property type="entry name" value="CheY-P_phosphatase_CheC"/>
</dbReference>
<reference evidence="4 5" key="2">
    <citation type="journal article" date="2009" name="Proc. Natl. Acad. Sci. U.S.A.">
        <title>On the chimeric nature, thermophilic origin, and phylogenetic placement of the Thermotogales.</title>
        <authorList>
            <person name="Zhaxybayeva O."/>
            <person name="Swithers K.S."/>
            <person name="Lapierre P."/>
            <person name="Fournier G.P."/>
            <person name="Bickhart D.M."/>
            <person name="DeBoy R.T."/>
            <person name="Nelson K.E."/>
            <person name="Nesbo C.L."/>
            <person name="Doolittle W.F."/>
            <person name="Gogarten J.P."/>
            <person name="Noll K.M."/>
        </authorList>
    </citation>
    <scope>NUCLEOTIDE SEQUENCE [LARGE SCALE GENOMIC DNA]</scope>
    <source>
        <strain evidence="5">ATCC BAA-301 / DSM 14385 / NBRC 107922 / TMO</strain>
    </source>
</reference>
<organism evidence="4 5">
    <name type="scientific">Pseudothermotoga lettingae (strain ATCC BAA-301 / DSM 14385 / NBRC 107922 / TMO)</name>
    <name type="common">Thermotoga lettingae</name>
    <dbReference type="NCBI Taxonomy" id="416591"/>
    <lineage>
        <taxon>Bacteria</taxon>
        <taxon>Thermotogati</taxon>
        <taxon>Thermotogota</taxon>
        <taxon>Thermotogae</taxon>
        <taxon>Thermotogales</taxon>
        <taxon>Thermotogaceae</taxon>
        <taxon>Pseudothermotoga</taxon>
    </lineage>
</organism>
<dbReference type="Gene3D" id="3.40.1550.10">
    <property type="entry name" value="CheC-like"/>
    <property type="match status" value="1"/>
</dbReference>
<accession>A8F4V1</accession>
<dbReference type="STRING" id="416591.Tlet_0619"/>
<proteinExistence type="predicted"/>
<gene>
    <name evidence="4" type="ordered locus">Tlet_0619</name>
</gene>
<dbReference type="SUPFAM" id="SSF103039">
    <property type="entry name" value="CheC-like"/>
    <property type="match status" value="1"/>
</dbReference>